<dbReference type="SUPFAM" id="SSF111126">
    <property type="entry name" value="Ligand-binding domain in the NO signalling and Golgi transport"/>
    <property type="match status" value="1"/>
</dbReference>
<dbReference type="Gene3D" id="3.90.1520.10">
    <property type="entry name" value="H-NOX domain"/>
    <property type="match status" value="1"/>
</dbReference>
<dbReference type="PANTHER" id="PTHR45655">
    <property type="entry name" value="GUANYLATE CYCLASE SOLUBLE SUBUNIT BETA-2"/>
    <property type="match status" value="1"/>
</dbReference>
<name>A0ABR4WAD5_9GAMM</name>
<dbReference type="InterPro" id="IPR011644">
    <property type="entry name" value="Heme_NO-bd"/>
</dbReference>
<proteinExistence type="predicted"/>
<gene>
    <name evidence="2" type="ORF">T9A_02548</name>
</gene>
<dbReference type="Pfam" id="PF07700">
    <property type="entry name" value="HNOB"/>
    <property type="match status" value="1"/>
</dbReference>
<keyword evidence="3" id="KW-1185">Reference proteome</keyword>
<dbReference type="EMBL" id="ARXU01000011">
    <property type="protein sequence ID" value="KGD60371.1"/>
    <property type="molecule type" value="Genomic_DNA"/>
</dbReference>
<feature type="domain" description="Heme NO-binding" evidence="1">
    <location>
        <begin position="2"/>
        <end position="157"/>
    </location>
</feature>
<evidence type="ECO:0000259" key="1">
    <source>
        <dbReference type="Pfam" id="PF07700"/>
    </source>
</evidence>
<dbReference type="Proteomes" id="UP000029443">
    <property type="component" value="Unassembled WGS sequence"/>
</dbReference>
<dbReference type="InterPro" id="IPR038158">
    <property type="entry name" value="H-NOX_domain_sf"/>
</dbReference>
<evidence type="ECO:0000313" key="2">
    <source>
        <dbReference type="EMBL" id="KGD60371.1"/>
    </source>
</evidence>
<reference evidence="2 3" key="1">
    <citation type="submission" date="2012-09" db="EMBL/GenBank/DDBJ databases">
        <title>Genome Sequence of alkane-degrading Bacterium Alcanivorax jadensis T9.</title>
        <authorList>
            <person name="Lai Q."/>
            <person name="Shao Z."/>
        </authorList>
    </citation>
    <scope>NUCLEOTIDE SEQUENCE [LARGE SCALE GENOMIC DNA]</scope>
    <source>
        <strain evidence="2 3">T9</strain>
    </source>
</reference>
<dbReference type="RefSeq" id="WP_035249110.1">
    <property type="nucleotide sequence ID" value="NZ_ARXU01000011.1"/>
</dbReference>
<protein>
    <submittedName>
        <fullName evidence="2">Heme NO binding domain-containing protein</fullName>
    </submittedName>
</protein>
<comment type="caution">
    <text evidence="2">The sequence shown here is derived from an EMBL/GenBank/DDBJ whole genome shotgun (WGS) entry which is preliminary data.</text>
</comment>
<sequence length="188" mass="20956">MHGVIVTNFKRYLDEFMGTDAWGEVVSTAGLQGKTYLPVALYPDEEMEALLRAAESATGLRRDDLLADFGEWVIGPLITMYQPMIPTGWDAMTFLLNMQQIHERILRLKDPAATAPKIEVHKRGDDTLEIHYHSHRNMAAMIHGSVKGVAAYFNETASLLGSEAGEGGEQRFVFHIQPNKTQQALEAV</sequence>
<organism evidence="2 3">
    <name type="scientific">Alcanivorax jadensis T9</name>
    <dbReference type="NCBI Taxonomy" id="1177181"/>
    <lineage>
        <taxon>Bacteria</taxon>
        <taxon>Pseudomonadati</taxon>
        <taxon>Pseudomonadota</taxon>
        <taxon>Gammaproteobacteria</taxon>
        <taxon>Oceanospirillales</taxon>
        <taxon>Alcanivoracaceae</taxon>
        <taxon>Alcanivorax</taxon>
    </lineage>
</organism>
<evidence type="ECO:0000313" key="3">
    <source>
        <dbReference type="Proteomes" id="UP000029443"/>
    </source>
</evidence>
<dbReference type="PANTHER" id="PTHR45655:SF13">
    <property type="entry name" value="SOLUBLE GUANYLATE CYCLASE GCY-32-RELATED"/>
    <property type="match status" value="1"/>
</dbReference>
<dbReference type="InterPro" id="IPR024096">
    <property type="entry name" value="NO_sig/Golgi_transp_ligand-bd"/>
</dbReference>
<accession>A0ABR4WAD5</accession>